<reference evidence="11" key="1">
    <citation type="submission" date="2022-11" db="EMBL/GenBank/DDBJ databases">
        <title>Minimal conservation of predation-associated metabolite biosynthetic gene clusters underscores biosynthetic potential of Myxococcota including descriptions for ten novel species: Archangium lansinium sp. nov., Myxococcus landrumus sp. nov., Nannocystis bai.</title>
        <authorList>
            <person name="Ahearne A."/>
            <person name="Stevens C."/>
            <person name="Dowd S."/>
        </authorList>
    </citation>
    <scope>NUCLEOTIDE SEQUENCE</scope>
    <source>
        <strain evidence="11">Fl3</strain>
    </source>
</reference>
<dbReference type="InterPro" id="IPR014721">
    <property type="entry name" value="Ribsml_uS5_D2-typ_fold_subgr"/>
</dbReference>
<dbReference type="Pfam" id="PF02518">
    <property type="entry name" value="HATPase_c"/>
    <property type="match status" value="1"/>
</dbReference>
<keyword evidence="4" id="KW-0547">Nucleotide-binding</keyword>
<dbReference type="InterPro" id="IPR020568">
    <property type="entry name" value="Ribosomal_Su5_D2-typ_SF"/>
</dbReference>
<evidence type="ECO:0000256" key="5">
    <source>
        <dbReference type="ARBA" id="ARBA00022840"/>
    </source>
</evidence>
<dbReference type="Pfam" id="PF00204">
    <property type="entry name" value="DNA_gyraseB"/>
    <property type="match status" value="1"/>
</dbReference>
<keyword evidence="8" id="KW-0413">Isomerase</keyword>
<accession>A0ABY7H880</accession>
<proteinExistence type="inferred from homology"/>
<keyword evidence="5" id="KW-0067">ATP-binding</keyword>
<dbReference type="Gene3D" id="3.30.230.10">
    <property type="match status" value="1"/>
</dbReference>
<keyword evidence="7" id="KW-0238">DNA-binding</keyword>
<dbReference type="SUPFAM" id="SSF55874">
    <property type="entry name" value="ATPase domain of HSP90 chaperone/DNA topoisomerase II/histidine kinase"/>
    <property type="match status" value="1"/>
</dbReference>
<evidence type="ECO:0000256" key="4">
    <source>
        <dbReference type="ARBA" id="ARBA00022741"/>
    </source>
</evidence>
<evidence type="ECO:0000259" key="10">
    <source>
        <dbReference type="Pfam" id="PF02518"/>
    </source>
</evidence>
<dbReference type="InterPro" id="IPR036890">
    <property type="entry name" value="HATPase_C_sf"/>
</dbReference>
<evidence type="ECO:0000256" key="2">
    <source>
        <dbReference type="ARBA" id="ARBA00010708"/>
    </source>
</evidence>
<protein>
    <recommendedName>
        <fullName evidence="3">DNA topoisomerase (ATP-hydrolyzing)</fullName>
        <ecNumber evidence="3">5.6.2.2</ecNumber>
    </recommendedName>
</protein>
<evidence type="ECO:0000313" key="12">
    <source>
        <dbReference type="Proteomes" id="UP001164459"/>
    </source>
</evidence>
<dbReference type="InterPro" id="IPR003594">
    <property type="entry name" value="HATPase_dom"/>
</dbReference>
<dbReference type="SUPFAM" id="SSF54211">
    <property type="entry name" value="Ribosomal protein S5 domain 2-like"/>
    <property type="match status" value="1"/>
</dbReference>
<keyword evidence="12" id="KW-1185">Reference proteome</keyword>
<feature type="domain" description="DNA topoisomerase type IIA subunit B" evidence="9">
    <location>
        <begin position="215"/>
        <end position="343"/>
    </location>
</feature>
<evidence type="ECO:0000256" key="8">
    <source>
        <dbReference type="ARBA" id="ARBA00023235"/>
    </source>
</evidence>
<evidence type="ECO:0000256" key="3">
    <source>
        <dbReference type="ARBA" id="ARBA00012895"/>
    </source>
</evidence>
<dbReference type="PANTHER" id="PTHR45866">
    <property type="entry name" value="DNA GYRASE/TOPOISOMERASE SUBUNIT B"/>
    <property type="match status" value="1"/>
</dbReference>
<comment type="similarity">
    <text evidence="2">Belongs to the type II topoisomerase GyrB family.</text>
</comment>
<comment type="catalytic activity">
    <reaction evidence="1">
        <text>ATP-dependent breakage, passage and rejoining of double-stranded DNA.</text>
        <dbReference type="EC" id="5.6.2.2"/>
    </reaction>
</comment>
<name>A0ABY7H880_9BACT</name>
<evidence type="ECO:0000256" key="1">
    <source>
        <dbReference type="ARBA" id="ARBA00000185"/>
    </source>
</evidence>
<keyword evidence="6" id="KW-0799">Topoisomerase</keyword>
<evidence type="ECO:0000259" key="9">
    <source>
        <dbReference type="Pfam" id="PF00204"/>
    </source>
</evidence>
<evidence type="ECO:0000313" key="11">
    <source>
        <dbReference type="EMBL" id="WAS95305.1"/>
    </source>
</evidence>
<dbReference type="PANTHER" id="PTHR45866:SF1">
    <property type="entry name" value="DNA GYRASE SUBUNIT B, MITOCHONDRIAL"/>
    <property type="match status" value="1"/>
</dbReference>
<evidence type="ECO:0000256" key="6">
    <source>
        <dbReference type="ARBA" id="ARBA00023029"/>
    </source>
</evidence>
<gene>
    <name evidence="11" type="ORF">O0S08_04025</name>
</gene>
<dbReference type="EMBL" id="CP114040">
    <property type="protein sequence ID" value="WAS95305.1"/>
    <property type="molecule type" value="Genomic_DNA"/>
</dbReference>
<dbReference type="RefSeq" id="WP_269037637.1">
    <property type="nucleotide sequence ID" value="NZ_CP114040.1"/>
</dbReference>
<dbReference type="Proteomes" id="UP001164459">
    <property type="component" value="Chromosome"/>
</dbReference>
<dbReference type="InterPro" id="IPR013506">
    <property type="entry name" value="Topo_IIA_bsu_dom2"/>
</dbReference>
<organism evidence="11 12">
    <name type="scientific">Nannocystis punicea</name>
    <dbReference type="NCBI Taxonomy" id="2995304"/>
    <lineage>
        <taxon>Bacteria</taxon>
        <taxon>Pseudomonadati</taxon>
        <taxon>Myxococcota</taxon>
        <taxon>Polyangia</taxon>
        <taxon>Nannocystales</taxon>
        <taxon>Nannocystaceae</taxon>
        <taxon>Nannocystis</taxon>
    </lineage>
</organism>
<feature type="domain" description="Histidine kinase/HSP90-like ATPase" evidence="10">
    <location>
        <begin position="33"/>
        <end position="160"/>
    </location>
</feature>
<evidence type="ECO:0000256" key="7">
    <source>
        <dbReference type="ARBA" id="ARBA00023125"/>
    </source>
</evidence>
<sequence>MESEYTADMIQVLTLRESVRKRPGMYIGSTDDSAGLLSLLLEVVSTPVEQILLGRCARVDVRVDADDFVTVTDDGPGVPARSLADLLEQPVDVQGPRVHLAFRGMSLAIVNAVSDPFEVDTVHGGEQATVAYAGGLQRGPMRVSAASRPSGTRVRFRPDPQIFQCTRQPRAELTQRLEDLAFLLPAMALSWSFAGERATGLVERLRAELRGPLGDVAYHKGEYVTEDGPTAVEVALAWPTESGGRPPQILGFTNLQRTEDGPHLTGLLRGVRDFLRIRRDRGLEGLVAAVAVRFDDSRYRVQTKYRLASSGLYSAVKEATSTALQHWTERFPEAAKALRSRVKAR</sequence>
<dbReference type="Gene3D" id="3.30.565.10">
    <property type="entry name" value="Histidine kinase-like ATPase, C-terminal domain"/>
    <property type="match status" value="1"/>
</dbReference>
<dbReference type="EC" id="5.6.2.2" evidence="3"/>